<feature type="region of interest" description="Disordered" evidence="1">
    <location>
        <begin position="331"/>
        <end position="360"/>
    </location>
</feature>
<gene>
    <name evidence="2" type="ORF">CCMP2556_LOCUS25877</name>
</gene>
<dbReference type="Proteomes" id="UP001642484">
    <property type="component" value="Unassembled WGS sequence"/>
</dbReference>
<reference evidence="2 3" key="1">
    <citation type="submission" date="2024-02" db="EMBL/GenBank/DDBJ databases">
        <authorList>
            <person name="Chen Y."/>
            <person name="Shah S."/>
            <person name="Dougan E. K."/>
            <person name="Thang M."/>
            <person name="Chan C."/>
        </authorList>
    </citation>
    <scope>NUCLEOTIDE SEQUENCE [LARGE SCALE GENOMIC DNA]</scope>
</reference>
<evidence type="ECO:0000256" key="1">
    <source>
        <dbReference type="SAM" id="MobiDB-lite"/>
    </source>
</evidence>
<evidence type="ECO:0008006" key="4">
    <source>
        <dbReference type="Google" id="ProtNLM"/>
    </source>
</evidence>
<name>A0ABP0ML18_9DINO</name>
<accession>A0ABP0ML18</accession>
<evidence type="ECO:0000313" key="2">
    <source>
        <dbReference type="EMBL" id="CAK9050825.1"/>
    </source>
</evidence>
<feature type="compositionally biased region" description="Polar residues" evidence="1">
    <location>
        <begin position="180"/>
        <end position="190"/>
    </location>
</feature>
<dbReference type="EMBL" id="CAXAMN010017613">
    <property type="protein sequence ID" value="CAK9050825.1"/>
    <property type="molecule type" value="Genomic_DNA"/>
</dbReference>
<organism evidence="2 3">
    <name type="scientific">Durusdinium trenchii</name>
    <dbReference type="NCBI Taxonomy" id="1381693"/>
    <lineage>
        <taxon>Eukaryota</taxon>
        <taxon>Sar</taxon>
        <taxon>Alveolata</taxon>
        <taxon>Dinophyceae</taxon>
        <taxon>Suessiales</taxon>
        <taxon>Symbiodiniaceae</taxon>
        <taxon>Durusdinium</taxon>
    </lineage>
</organism>
<keyword evidence="3" id="KW-1185">Reference proteome</keyword>
<proteinExistence type="predicted"/>
<sequence>MQAIASTTMTRLSLLAGPSGPFLAECTLCAQEKCSIRELVECEEVQPGPVEGDTATSLREQLVRSLQGTWYQPDGERIAEIVGEEIIWDLSLMQNDGTQLFFNPHEALVAIYLDGVAHAGKVIMDAQANIRWDDGEEMLPGYVEDLPGFGGFGLLDRTPAPPDAMGCMRGDSFAECPTGAPTSPQRSIATPRTPRSRVASPDGPRSERPRAAHAALTAKMERPEPSFGELRQTLVKALDNFFYIYKDDEEAQRLLIGRKLKERRLRKQRLDDEERRKLREELEELRRQEEARQQEEEARRKAEEQRLREQAERVEEEKRRRQEEERRAAEAQRRREEEAKREEERRVEEARRRKQAEEEAARKAKEIRERLLATMQELAQSRDGWVLKNAIAEGESVGLDAELQPLREALKEVHELRKAALLKARKAQEKLANDFKTAKEAQDFGGPVLAAQWRAAVKEVQKPFVMPE</sequence>
<feature type="region of interest" description="Disordered" evidence="1">
    <location>
        <begin position="307"/>
        <end position="326"/>
    </location>
</feature>
<comment type="caution">
    <text evidence="2">The sequence shown here is derived from an EMBL/GenBank/DDBJ whole genome shotgun (WGS) entry which is preliminary data.</text>
</comment>
<evidence type="ECO:0000313" key="3">
    <source>
        <dbReference type="Proteomes" id="UP001642484"/>
    </source>
</evidence>
<feature type="region of interest" description="Disordered" evidence="1">
    <location>
        <begin position="175"/>
        <end position="225"/>
    </location>
</feature>
<protein>
    <recommendedName>
        <fullName evidence="4">Reticulocyte-binding protein 2-like a</fullName>
    </recommendedName>
</protein>